<dbReference type="SUPFAM" id="SSF56042">
    <property type="entry name" value="PurM C-terminal domain-like"/>
    <property type="match status" value="1"/>
</dbReference>
<evidence type="ECO:0000256" key="13">
    <source>
        <dbReference type="ARBA" id="ARBA00033093"/>
    </source>
</evidence>
<evidence type="ECO:0000256" key="5">
    <source>
        <dbReference type="ARBA" id="ARBA00020367"/>
    </source>
</evidence>
<feature type="domain" description="PurM-like N-terminal" evidence="16">
    <location>
        <begin position="53"/>
        <end position="157"/>
    </location>
</feature>
<dbReference type="InterPro" id="IPR036921">
    <property type="entry name" value="PurM-like_N_sf"/>
</dbReference>
<evidence type="ECO:0000256" key="7">
    <source>
        <dbReference type="ARBA" id="ARBA00022598"/>
    </source>
</evidence>
<dbReference type="HAMAP" id="MF_00741">
    <property type="entry name" value="AIRS"/>
    <property type="match status" value="1"/>
</dbReference>
<accession>A0A235BU21</accession>
<evidence type="ECO:0000313" key="18">
    <source>
        <dbReference type="EMBL" id="OYD15726.1"/>
    </source>
</evidence>
<dbReference type="PANTHER" id="PTHR10520">
    <property type="entry name" value="TRIFUNCTIONAL PURINE BIOSYNTHETIC PROTEIN ADENOSINE-3-RELATED"/>
    <property type="match status" value="1"/>
</dbReference>
<dbReference type="GO" id="GO:0005829">
    <property type="term" value="C:cytosol"/>
    <property type="evidence" value="ECO:0007669"/>
    <property type="project" value="TreeGrafter"/>
</dbReference>
<dbReference type="PANTHER" id="PTHR10520:SF12">
    <property type="entry name" value="TRIFUNCTIONAL PURINE BIOSYNTHETIC PROTEIN ADENOSINE-3"/>
    <property type="match status" value="1"/>
</dbReference>
<dbReference type="CDD" id="cd02196">
    <property type="entry name" value="PurM"/>
    <property type="match status" value="1"/>
</dbReference>
<dbReference type="GO" id="GO:0006189">
    <property type="term" value="P:'de novo' IMP biosynthetic process"/>
    <property type="evidence" value="ECO:0007669"/>
    <property type="project" value="UniProtKB-UniRule"/>
</dbReference>
<evidence type="ECO:0000256" key="4">
    <source>
        <dbReference type="ARBA" id="ARBA00013047"/>
    </source>
</evidence>
<comment type="subcellular location">
    <subcellularLocation>
        <location evidence="1 15">Cytoplasm</location>
    </subcellularLocation>
</comment>
<evidence type="ECO:0000256" key="2">
    <source>
        <dbReference type="ARBA" id="ARBA00004686"/>
    </source>
</evidence>
<comment type="similarity">
    <text evidence="3 15">Belongs to the AIR synthase family.</text>
</comment>
<dbReference type="InterPro" id="IPR010918">
    <property type="entry name" value="PurM-like_C_dom"/>
</dbReference>
<evidence type="ECO:0000256" key="8">
    <source>
        <dbReference type="ARBA" id="ARBA00022741"/>
    </source>
</evidence>
<comment type="pathway">
    <text evidence="2 15">Purine metabolism; IMP biosynthesis via de novo pathway; 5-amino-1-(5-phospho-D-ribosyl)imidazole from N(2)-formyl-N(1)-(5-phospho-D-ribosyl)glycinamide: step 2/2.</text>
</comment>
<reference evidence="18 19" key="1">
    <citation type="submission" date="2017-07" db="EMBL/GenBank/DDBJ databases">
        <title>Recovery of genomes from metagenomes via a dereplication, aggregation, and scoring strategy.</title>
        <authorList>
            <person name="Sieber C.M."/>
            <person name="Probst A.J."/>
            <person name="Sharrar A."/>
            <person name="Thomas B.C."/>
            <person name="Hess M."/>
            <person name="Tringe S.G."/>
            <person name="Banfield J.F."/>
        </authorList>
    </citation>
    <scope>NUCLEOTIDE SEQUENCE [LARGE SCALE GENOMIC DNA]</scope>
    <source>
        <strain evidence="18">JGI_Cruoil_03_51_56</strain>
    </source>
</reference>
<evidence type="ECO:0000259" key="17">
    <source>
        <dbReference type="Pfam" id="PF02769"/>
    </source>
</evidence>
<dbReference type="UniPathway" id="UPA00074">
    <property type="reaction ID" value="UER00129"/>
</dbReference>
<feature type="domain" description="PurM-like C-terminal" evidence="17">
    <location>
        <begin position="169"/>
        <end position="325"/>
    </location>
</feature>
<keyword evidence="8 15" id="KW-0547">Nucleotide-binding</keyword>
<keyword evidence="9 15" id="KW-0658">Purine biosynthesis</keyword>
<sequence>MLYRDAGVDIDTNNRLKKTIGRLARSTFTPRVVSDFGMFGSLFALKGFKNPLLVASCDGVGTKLTVAKMMSKHDTVGVDLVNHCVNDILTLGARPLFFLDYIATSYLTPKTIQEMVSGLARACRKHNCPLVGGETAIMPGWFRRDDCDLVGFIIGLVERGKIIDPQRLKPGDILIGIPSSGLHTNGFSLARKVLFQKAKLTVKSRVKGIARPLGLELLQPHRSYFFSVYPLLTRVKAIAHITGGGLFDNIERLLPAEVSCIITKKSWRPKRIFKLIQELGDVPTDEMYRTFNMGIGMVLFVAPRNVNAVLAGIRGTRVVGKVVRGTFGVSII</sequence>
<name>A0A235BU21_UNCW3</name>
<dbReference type="InterPro" id="IPR004733">
    <property type="entry name" value="PurM_cligase"/>
</dbReference>
<evidence type="ECO:0000256" key="11">
    <source>
        <dbReference type="ARBA" id="ARBA00031908"/>
    </source>
</evidence>
<evidence type="ECO:0000256" key="9">
    <source>
        <dbReference type="ARBA" id="ARBA00022755"/>
    </source>
</evidence>
<dbReference type="FunFam" id="3.90.650.10:FF:000011">
    <property type="entry name" value="Phosphoribosylformylglycinamidine cyclo-ligase"/>
    <property type="match status" value="1"/>
</dbReference>
<dbReference type="NCBIfam" id="TIGR00878">
    <property type="entry name" value="purM"/>
    <property type="match status" value="1"/>
</dbReference>
<keyword evidence="7 15" id="KW-0436">Ligase</keyword>
<evidence type="ECO:0000256" key="14">
    <source>
        <dbReference type="ARBA" id="ARBA00049057"/>
    </source>
</evidence>
<comment type="caution">
    <text evidence="18">The sequence shown here is derived from an EMBL/GenBank/DDBJ whole genome shotgun (WGS) entry which is preliminary data.</text>
</comment>
<dbReference type="Proteomes" id="UP000215559">
    <property type="component" value="Unassembled WGS sequence"/>
</dbReference>
<dbReference type="InterPro" id="IPR016188">
    <property type="entry name" value="PurM-like_N"/>
</dbReference>
<dbReference type="GO" id="GO:0046084">
    <property type="term" value="P:adenine biosynthetic process"/>
    <property type="evidence" value="ECO:0007669"/>
    <property type="project" value="TreeGrafter"/>
</dbReference>
<keyword evidence="6 15" id="KW-0963">Cytoplasm</keyword>
<evidence type="ECO:0000256" key="10">
    <source>
        <dbReference type="ARBA" id="ARBA00022840"/>
    </source>
</evidence>
<proteinExistence type="inferred from homology"/>
<dbReference type="GO" id="GO:0005524">
    <property type="term" value="F:ATP binding"/>
    <property type="evidence" value="ECO:0007669"/>
    <property type="project" value="UniProtKB-KW"/>
</dbReference>
<dbReference type="Pfam" id="PF00586">
    <property type="entry name" value="AIRS"/>
    <property type="match status" value="1"/>
</dbReference>
<dbReference type="Gene3D" id="3.90.650.10">
    <property type="entry name" value="PurM-like C-terminal domain"/>
    <property type="match status" value="1"/>
</dbReference>
<protein>
    <recommendedName>
        <fullName evidence="5 15">Phosphoribosylformylglycinamidine cyclo-ligase</fullName>
        <ecNumber evidence="4 15">6.3.3.1</ecNumber>
    </recommendedName>
    <alternativeName>
        <fullName evidence="12 15">AIR synthase</fullName>
    </alternativeName>
    <alternativeName>
        <fullName evidence="13 15">AIRS</fullName>
    </alternativeName>
    <alternativeName>
        <fullName evidence="11 15">Phosphoribosyl-aminoimidazole synthetase</fullName>
    </alternativeName>
</protein>
<dbReference type="EC" id="6.3.3.1" evidence="4 15"/>
<keyword evidence="10 15" id="KW-0067">ATP-binding</keyword>
<dbReference type="Gene3D" id="3.30.1330.10">
    <property type="entry name" value="PurM-like, N-terminal domain"/>
    <property type="match status" value="1"/>
</dbReference>
<evidence type="ECO:0000256" key="6">
    <source>
        <dbReference type="ARBA" id="ARBA00022490"/>
    </source>
</evidence>
<dbReference type="SUPFAM" id="SSF55326">
    <property type="entry name" value="PurM N-terminal domain-like"/>
    <property type="match status" value="1"/>
</dbReference>
<evidence type="ECO:0000259" key="16">
    <source>
        <dbReference type="Pfam" id="PF00586"/>
    </source>
</evidence>
<gene>
    <name evidence="15" type="primary">purM</name>
    <name evidence="18" type="ORF">CH330_04780</name>
</gene>
<dbReference type="Pfam" id="PF02769">
    <property type="entry name" value="AIRS_C"/>
    <property type="match status" value="1"/>
</dbReference>
<dbReference type="EMBL" id="NOZP01000085">
    <property type="protein sequence ID" value="OYD15726.1"/>
    <property type="molecule type" value="Genomic_DNA"/>
</dbReference>
<dbReference type="GO" id="GO:0004641">
    <property type="term" value="F:phosphoribosylformylglycinamidine cyclo-ligase activity"/>
    <property type="evidence" value="ECO:0007669"/>
    <property type="project" value="UniProtKB-UniRule"/>
</dbReference>
<evidence type="ECO:0000313" key="19">
    <source>
        <dbReference type="Proteomes" id="UP000215559"/>
    </source>
</evidence>
<dbReference type="InterPro" id="IPR036676">
    <property type="entry name" value="PurM-like_C_sf"/>
</dbReference>
<evidence type="ECO:0000256" key="1">
    <source>
        <dbReference type="ARBA" id="ARBA00004496"/>
    </source>
</evidence>
<comment type="catalytic activity">
    <reaction evidence="14 15">
        <text>2-formamido-N(1)-(5-O-phospho-beta-D-ribosyl)acetamidine + ATP = 5-amino-1-(5-phospho-beta-D-ribosyl)imidazole + ADP + phosphate + H(+)</text>
        <dbReference type="Rhea" id="RHEA:23032"/>
        <dbReference type="ChEBI" id="CHEBI:15378"/>
        <dbReference type="ChEBI" id="CHEBI:30616"/>
        <dbReference type="ChEBI" id="CHEBI:43474"/>
        <dbReference type="ChEBI" id="CHEBI:137981"/>
        <dbReference type="ChEBI" id="CHEBI:147287"/>
        <dbReference type="ChEBI" id="CHEBI:456216"/>
        <dbReference type="EC" id="6.3.3.1"/>
    </reaction>
</comment>
<dbReference type="AlphaFoldDB" id="A0A235BU21"/>
<evidence type="ECO:0000256" key="15">
    <source>
        <dbReference type="HAMAP-Rule" id="MF_00741"/>
    </source>
</evidence>
<evidence type="ECO:0000256" key="3">
    <source>
        <dbReference type="ARBA" id="ARBA00010280"/>
    </source>
</evidence>
<evidence type="ECO:0000256" key="12">
    <source>
        <dbReference type="ARBA" id="ARBA00032931"/>
    </source>
</evidence>
<dbReference type="GO" id="GO:0004637">
    <property type="term" value="F:phosphoribosylamine-glycine ligase activity"/>
    <property type="evidence" value="ECO:0007669"/>
    <property type="project" value="TreeGrafter"/>
</dbReference>
<organism evidence="18 19">
    <name type="scientific">candidate division WOR-3 bacterium JGI_Cruoil_03_51_56</name>
    <dbReference type="NCBI Taxonomy" id="1973747"/>
    <lineage>
        <taxon>Bacteria</taxon>
        <taxon>Bacteria division WOR-3</taxon>
    </lineage>
</organism>